<keyword evidence="2" id="KW-1185">Reference proteome</keyword>
<sequence>MADANADGKADDFYATDNDDLYDSDSDSDSDECEGFDQFCDMAASIDLQETLKPFHQRASEAEERLARLEATFATPKELGNKEFSNKIAELQKLLEDAKSEQLAEREKGLKEVERVTEENAKLRYRITHLARALEKASSDLAFE</sequence>
<protein>
    <submittedName>
        <fullName evidence="1">Uncharacterized protein</fullName>
    </submittedName>
</protein>
<gene>
    <name evidence="1" type="ORF">L1987_82298</name>
</gene>
<reference evidence="1 2" key="2">
    <citation type="journal article" date="2022" name="Mol. Ecol. Resour.">
        <title>The genomes of chicory, endive, great burdock and yacon provide insights into Asteraceae paleo-polyploidization history and plant inulin production.</title>
        <authorList>
            <person name="Fan W."/>
            <person name="Wang S."/>
            <person name="Wang H."/>
            <person name="Wang A."/>
            <person name="Jiang F."/>
            <person name="Liu H."/>
            <person name="Zhao H."/>
            <person name="Xu D."/>
            <person name="Zhang Y."/>
        </authorList>
    </citation>
    <scope>NUCLEOTIDE SEQUENCE [LARGE SCALE GENOMIC DNA]</scope>
    <source>
        <strain evidence="2">cv. Yunnan</strain>
        <tissue evidence="1">Leaves</tissue>
    </source>
</reference>
<dbReference type="EMBL" id="CM042045">
    <property type="protein sequence ID" value="KAI3682366.1"/>
    <property type="molecule type" value="Genomic_DNA"/>
</dbReference>
<evidence type="ECO:0000313" key="1">
    <source>
        <dbReference type="EMBL" id="KAI3682366.1"/>
    </source>
</evidence>
<accession>A0ACB8YAE8</accession>
<proteinExistence type="predicted"/>
<reference evidence="2" key="1">
    <citation type="journal article" date="2022" name="Mol. Ecol. Resour.">
        <title>The genomes of chicory, endive, great burdock and yacon provide insights into Asteraceae palaeo-polyploidization history and plant inulin production.</title>
        <authorList>
            <person name="Fan W."/>
            <person name="Wang S."/>
            <person name="Wang H."/>
            <person name="Wang A."/>
            <person name="Jiang F."/>
            <person name="Liu H."/>
            <person name="Zhao H."/>
            <person name="Xu D."/>
            <person name="Zhang Y."/>
        </authorList>
    </citation>
    <scope>NUCLEOTIDE SEQUENCE [LARGE SCALE GENOMIC DNA]</scope>
    <source>
        <strain evidence="2">cv. Yunnan</strain>
    </source>
</reference>
<comment type="caution">
    <text evidence="1">The sequence shown here is derived from an EMBL/GenBank/DDBJ whole genome shotgun (WGS) entry which is preliminary data.</text>
</comment>
<dbReference type="Proteomes" id="UP001056120">
    <property type="component" value="Linkage Group LG28"/>
</dbReference>
<evidence type="ECO:0000313" key="2">
    <source>
        <dbReference type="Proteomes" id="UP001056120"/>
    </source>
</evidence>
<organism evidence="1 2">
    <name type="scientific">Smallanthus sonchifolius</name>
    <dbReference type="NCBI Taxonomy" id="185202"/>
    <lineage>
        <taxon>Eukaryota</taxon>
        <taxon>Viridiplantae</taxon>
        <taxon>Streptophyta</taxon>
        <taxon>Embryophyta</taxon>
        <taxon>Tracheophyta</taxon>
        <taxon>Spermatophyta</taxon>
        <taxon>Magnoliopsida</taxon>
        <taxon>eudicotyledons</taxon>
        <taxon>Gunneridae</taxon>
        <taxon>Pentapetalae</taxon>
        <taxon>asterids</taxon>
        <taxon>campanulids</taxon>
        <taxon>Asterales</taxon>
        <taxon>Asteraceae</taxon>
        <taxon>Asteroideae</taxon>
        <taxon>Heliantheae alliance</taxon>
        <taxon>Millerieae</taxon>
        <taxon>Smallanthus</taxon>
    </lineage>
</organism>
<name>A0ACB8YAE8_9ASTR</name>